<dbReference type="OrthoDB" id="5126878at2759"/>
<dbReference type="SUPFAM" id="SSF57701">
    <property type="entry name" value="Zn2/Cys6 DNA-binding domain"/>
    <property type="match status" value="1"/>
</dbReference>
<dbReference type="InterPro" id="IPR001138">
    <property type="entry name" value="Zn2Cys6_DnaBD"/>
</dbReference>
<accession>A0A6A6SMF3</accession>
<sequence length="837" mass="94133">MTRTGKCDTCRTRKVKCDEIKPKCSACRKKDRNCSYNYGKATALVQEDPNQFTGHGKPKTAPIILPLRDLRNPETRLWRPDSCSTSENDVADTSIVSVAQEGTVVGPQTTFGGAGDFLLLPRIYQEWRRTIPTLLSGTDDTLAARFIAMTGVQAPDLSPTSVHNSWIESVPSRIGSSSVLDAAVEYAVNSFACFANNNEAMKKVALVSRSRALKELRKSLTDGRATDRYDVLIATRLHAYAEIYVAVGTYAYLTHCIALSNLLRSGSASGLDEEHYWSLVDNTYSDEVTDALVTGRHSIFDTKKYLAMTYPQTFDPTTIDTQSLFRLASRSIMHCFIQLPRLACLIRLSKSAPENADQLASALMLGKKLWKLDCESTLEYILQNYSVGVATPPCPDIADIVPETLHFKFLDPSLSFCKRYWVSRIHLASLLGTLWYHFPGQCFEADMPSLMVVQKTEIQAAACITQTLVYSMGFSKILPLLPLRVLGPLSMSIGAWYRMILHLTQILYIIGPQSKNYAFYASQLEKATRMEQWVIDRCNKLHLTWGLFETKRSTYESICQAIAGGSIMDWLRLRVEIKLTDLEAMERAITETVESDIREWPYVRYWRLQREHFEHGHGTGNDVPWGMDGMHDFFSEPLGYTIEQREASTIWSGNGSDAAGGRADPERLPQPTPPEACNGRRTLLHSPFLSAAAATRLKYSLVAEKECEWKICRDFHVVLQRMLFDPTCPVVKVEEVKFSTKRLDDDTIWQHSIFRLTLEVGSMVSFDPTGVQLGPEWPLLRGWGDYKSEYIQSPNPRIEPFGSKVVRWNLGDGFTPPVRVARKVEEGYDGDGEGDGS</sequence>
<feature type="domain" description="Zn(2)-C6 fungal-type" evidence="3">
    <location>
        <begin position="6"/>
        <end position="36"/>
    </location>
</feature>
<proteinExistence type="predicted"/>
<dbReference type="Gene3D" id="4.10.240.10">
    <property type="entry name" value="Zn(2)-C6 fungal-type DNA-binding domain"/>
    <property type="match status" value="1"/>
</dbReference>
<evidence type="ECO:0000259" key="3">
    <source>
        <dbReference type="PROSITE" id="PS50048"/>
    </source>
</evidence>
<evidence type="ECO:0000256" key="1">
    <source>
        <dbReference type="ARBA" id="ARBA00023242"/>
    </source>
</evidence>
<evidence type="ECO:0000313" key="4">
    <source>
        <dbReference type="EMBL" id="KAF2649075.1"/>
    </source>
</evidence>
<evidence type="ECO:0000256" key="2">
    <source>
        <dbReference type="SAM" id="MobiDB-lite"/>
    </source>
</evidence>
<protein>
    <recommendedName>
        <fullName evidence="3">Zn(2)-C6 fungal-type domain-containing protein</fullName>
    </recommendedName>
</protein>
<dbReference type="SMART" id="SM00066">
    <property type="entry name" value="GAL4"/>
    <property type="match status" value="1"/>
</dbReference>
<organism evidence="4 5">
    <name type="scientific">Lophiostoma macrostomum CBS 122681</name>
    <dbReference type="NCBI Taxonomy" id="1314788"/>
    <lineage>
        <taxon>Eukaryota</taxon>
        <taxon>Fungi</taxon>
        <taxon>Dikarya</taxon>
        <taxon>Ascomycota</taxon>
        <taxon>Pezizomycotina</taxon>
        <taxon>Dothideomycetes</taxon>
        <taxon>Pleosporomycetidae</taxon>
        <taxon>Pleosporales</taxon>
        <taxon>Lophiostomataceae</taxon>
        <taxon>Lophiostoma</taxon>
    </lineage>
</organism>
<dbReference type="PANTHER" id="PTHR38111">
    <property type="entry name" value="ZN(2)-C6 FUNGAL-TYPE DOMAIN-CONTAINING PROTEIN-RELATED"/>
    <property type="match status" value="1"/>
</dbReference>
<dbReference type="EMBL" id="MU004508">
    <property type="protein sequence ID" value="KAF2649075.1"/>
    <property type="molecule type" value="Genomic_DNA"/>
</dbReference>
<dbReference type="PROSITE" id="PS50048">
    <property type="entry name" value="ZN2_CY6_FUNGAL_2"/>
    <property type="match status" value="1"/>
</dbReference>
<reference evidence="4" key="1">
    <citation type="journal article" date="2020" name="Stud. Mycol.">
        <title>101 Dothideomycetes genomes: a test case for predicting lifestyles and emergence of pathogens.</title>
        <authorList>
            <person name="Haridas S."/>
            <person name="Albert R."/>
            <person name="Binder M."/>
            <person name="Bloem J."/>
            <person name="Labutti K."/>
            <person name="Salamov A."/>
            <person name="Andreopoulos B."/>
            <person name="Baker S."/>
            <person name="Barry K."/>
            <person name="Bills G."/>
            <person name="Bluhm B."/>
            <person name="Cannon C."/>
            <person name="Castanera R."/>
            <person name="Culley D."/>
            <person name="Daum C."/>
            <person name="Ezra D."/>
            <person name="Gonzalez J."/>
            <person name="Henrissat B."/>
            <person name="Kuo A."/>
            <person name="Liang C."/>
            <person name="Lipzen A."/>
            <person name="Lutzoni F."/>
            <person name="Magnuson J."/>
            <person name="Mondo S."/>
            <person name="Nolan M."/>
            <person name="Ohm R."/>
            <person name="Pangilinan J."/>
            <person name="Park H.-J."/>
            <person name="Ramirez L."/>
            <person name="Alfaro M."/>
            <person name="Sun H."/>
            <person name="Tritt A."/>
            <person name="Yoshinaga Y."/>
            <person name="Zwiers L.-H."/>
            <person name="Turgeon B."/>
            <person name="Goodwin S."/>
            <person name="Spatafora J."/>
            <person name="Crous P."/>
            <person name="Grigoriev I."/>
        </authorList>
    </citation>
    <scope>NUCLEOTIDE SEQUENCE</scope>
    <source>
        <strain evidence="4">CBS 122681</strain>
    </source>
</reference>
<evidence type="ECO:0000313" key="5">
    <source>
        <dbReference type="Proteomes" id="UP000799324"/>
    </source>
</evidence>
<dbReference type="CDD" id="cd00067">
    <property type="entry name" value="GAL4"/>
    <property type="match status" value="1"/>
</dbReference>
<keyword evidence="5" id="KW-1185">Reference proteome</keyword>
<feature type="region of interest" description="Disordered" evidence="2">
    <location>
        <begin position="651"/>
        <end position="671"/>
    </location>
</feature>
<dbReference type="PANTHER" id="PTHR38111:SF2">
    <property type="entry name" value="FINGER DOMAIN PROTEIN, PUTATIVE (AFU_ORTHOLOGUE AFUA_1G01560)-RELATED"/>
    <property type="match status" value="1"/>
</dbReference>
<dbReference type="AlphaFoldDB" id="A0A6A6SMF3"/>
<dbReference type="InterPro" id="IPR036864">
    <property type="entry name" value="Zn2-C6_fun-type_DNA-bd_sf"/>
</dbReference>
<dbReference type="Pfam" id="PF00172">
    <property type="entry name" value="Zn_clus"/>
    <property type="match status" value="1"/>
</dbReference>
<keyword evidence="1" id="KW-0539">Nucleus</keyword>
<dbReference type="GO" id="GO:0008270">
    <property type="term" value="F:zinc ion binding"/>
    <property type="evidence" value="ECO:0007669"/>
    <property type="project" value="InterPro"/>
</dbReference>
<dbReference type="Proteomes" id="UP000799324">
    <property type="component" value="Unassembled WGS sequence"/>
</dbReference>
<gene>
    <name evidence="4" type="ORF">K491DRAFT_783599</name>
</gene>
<dbReference type="InterPro" id="IPR053178">
    <property type="entry name" value="Osmoadaptation_assoc"/>
</dbReference>
<dbReference type="GO" id="GO:0000981">
    <property type="term" value="F:DNA-binding transcription factor activity, RNA polymerase II-specific"/>
    <property type="evidence" value="ECO:0007669"/>
    <property type="project" value="InterPro"/>
</dbReference>
<name>A0A6A6SMF3_9PLEO</name>